<sequence length="116" mass="13525">MNKIQKLGCVCEKPEFHYTDYRESLIGVDKTNGRYADVSLLQCKLCQRIWIKYLVEFESFSKSGRWYRGIISKKEANAMSPENAFEYLENVDWYIFGGSYFESAGNFGQGKLYVDL</sequence>
<proteinExistence type="predicted"/>
<dbReference type="Proteomes" id="UP001596550">
    <property type="component" value="Unassembled WGS sequence"/>
</dbReference>
<accession>A0ABW2LXD3</accession>
<reference evidence="2" key="1">
    <citation type="journal article" date="2019" name="Int. J. Syst. Evol. Microbiol.">
        <title>The Global Catalogue of Microorganisms (GCM) 10K type strain sequencing project: providing services to taxonomists for standard genome sequencing and annotation.</title>
        <authorList>
            <consortium name="The Broad Institute Genomics Platform"/>
            <consortium name="The Broad Institute Genome Sequencing Center for Infectious Disease"/>
            <person name="Wu L."/>
            <person name="Ma J."/>
        </authorList>
    </citation>
    <scope>NUCLEOTIDE SEQUENCE [LARGE SCALE GENOMIC DNA]</scope>
    <source>
        <strain evidence="2">CCUG 54781</strain>
    </source>
</reference>
<evidence type="ECO:0000313" key="2">
    <source>
        <dbReference type="Proteomes" id="UP001596550"/>
    </source>
</evidence>
<gene>
    <name evidence="1" type="ORF">ACFQO9_11025</name>
</gene>
<dbReference type="EMBL" id="JBHTCR010000004">
    <property type="protein sequence ID" value="MFC7347251.1"/>
    <property type="molecule type" value="Genomic_DNA"/>
</dbReference>
<keyword evidence="2" id="KW-1185">Reference proteome</keyword>
<protein>
    <submittedName>
        <fullName evidence="1">Uncharacterized protein</fullName>
    </submittedName>
</protein>
<comment type="caution">
    <text evidence="1">The sequence shown here is derived from an EMBL/GenBank/DDBJ whole genome shotgun (WGS) entry which is preliminary data.</text>
</comment>
<name>A0ABW2LXD3_9FLAO</name>
<evidence type="ECO:0000313" key="1">
    <source>
        <dbReference type="EMBL" id="MFC7347251.1"/>
    </source>
</evidence>
<dbReference type="RefSeq" id="WP_378178430.1">
    <property type="nucleotide sequence ID" value="NZ_JBHTCR010000004.1"/>
</dbReference>
<organism evidence="1 2">
    <name type="scientific">Chryseobacterium zhengzhouense</name>
    <dbReference type="NCBI Taxonomy" id="1636086"/>
    <lineage>
        <taxon>Bacteria</taxon>
        <taxon>Pseudomonadati</taxon>
        <taxon>Bacteroidota</taxon>
        <taxon>Flavobacteriia</taxon>
        <taxon>Flavobacteriales</taxon>
        <taxon>Weeksellaceae</taxon>
        <taxon>Chryseobacterium group</taxon>
        <taxon>Chryseobacterium</taxon>
    </lineage>
</organism>